<sequence length="408" mass="42470">PEPARPGPDAPGARPEPEPVRPEPEPEPEPPVPPVRLGVLVSPRLTELLGDGLLHLDTVLRDAVGGDAWDVTVVADPTADRGPGALDTLEAARDRLLDEDWDLAVGLTAMPLLDGRRAVVTRTAPVHGVGLVSVPALGAVHVRSRTRGAVVRLVGELIDVPVQDVESGERGAADGDAADKQGQRLRGRLRQLTADDDAAAPGGVRLAARVLGSNAGLLLAMIRANRPWRLLAPLSRALTAAGAAAVLTLVTTDLWLLADAFGVGRLLLLAVLSVAAVSVALIAGAQLWERARRARERRQVMLFNLATAGTVLVGVLVLHVVLLFVALLGAALLVDSGVLAGVIGRSPDGGTWWRLAWLTASLATVAGAIGAGLEDDDDVRAAAYTRSQEWVDDPAPRTPPGRTPGNGS</sequence>
<feature type="transmembrane region" description="Helical" evidence="2">
    <location>
        <begin position="237"/>
        <end position="258"/>
    </location>
</feature>
<evidence type="ECO:0000256" key="2">
    <source>
        <dbReference type="SAM" id="Phobius"/>
    </source>
</evidence>
<gene>
    <name evidence="3" type="ORF">N866_11850</name>
</gene>
<reference evidence="3 4" key="1">
    <citation type="submission" date="2014-01" db="EMBL/GenBank/DDBJ databases">
        <title>Actinotalea ferrariae CF5-4.</title>
        <authorList>
            <person name="Chen F."/>
            <person name="Li Y."/>
            <person name="Wang G."/>
        </authorList>
    </citation>
    <scope>NUCLEOTIDE SEQUENCE [LARGE SCALE GENOMIC DNA]</scope>
    <source>
        <strain evidence="3 4">CF5-4</strain>
    </source>
</reference>
<organism evidence="3 4">
    <name type="scientific">Actinotalea ferrariae CF5-4</name>
    <dbReference type="NCBI Taxonomy" id="948458"/>
    <lineage>
        <taxon>Bacteria</taxon>
        <taxon>Bacillati</taxon>
        <taxon>Actinomycetota</taxon>
        <taxon>Actinomycetes</taxon>
        <taxon>Micrococcales</taxon>
        <taxon>Cellulomonadaceae</taxon>
        <taxon>Actinotalea</taxon>
    </lineage>
</organism>
<feature type="transmembrane region" description="Helical" evidence="2">
    <location>
        <begin position="352"/>
        <end position="373"/>
    </location>
</feature>
<feature type="compositionally biased region" description="Basic and acidic residues" evidence="1">
    <location>
        <begin position="15"/>
        <end position="24"/>
    </location>
</feature>
<evidence type="ECO:0000313" key="4">
    <source>
        <dbReference type="Proteomes" id="UP000019753"/>
    </source>
</evidence>
<accession>A0A021VM00</accession>
<dbReference type="Proteomes" id="UP000019753">
    <property type="component" value="Unassembled WGS sequence"/>
</dbReference>
<feature type="non-terminal residue" evidence="3">
    <location>
        <position position="1"/>
    </location>
</feature>
<evidence type="ECO:0000256" key="1">
    <source>
        <dbReference type="SAM" id="MobiDB-lite"/>
    </source>
</evidence>
<dbReference type="EMBL" id="AXCW01000329">
    <property type="protein sequence ID" value="EYR62108.1"/>
    <property type="molecule type" value="Genomic_DNA"/>
</dbReference>
<dbReference type="AlphaFoldDB" id="A0A021VM00"/>
<keyword evidence="2" id="KW-0812">Transmembrane</keyword>
<feature type="region of interest" description="Disordered" evidence="1">
    <location>
        <begin position="386"/>
        <end position="408"/>
    </location>
</feature>
<feature type="transmembrane region" description="Helical" evidence="2">
    <location>
        <begin position="300"/>
        <end position="332"/>
    </location>
</feature>
<feature type="transmembrane region" description="Helical" evidence="2">
    <location>
        <begin position="264"/>
        <end position="288"/>
    </location>
</feature>
<name>A0A021VM00_9CELL</name>
<keyword evidence="2" id="KW-0472">Membrane</keyword>
<comment type="caution">
    <text evidence="3">The sequence shown here is derived from an EMBL/GenBank/DDBJ whole genome shotgun (WGS) entry which is preliminary data.</text>
</comment>
<protein>
    <submittedName>
        <fullName evidence="3">Uncharacterized protein</fullName>
    </submittedName>
</protein>
<proteinExistence type="predicted"/>
<keyword evidence="4" id="KW-1185">Reference proteome</keyword>
<feature type="region of interest" description="Disordered" evidence="1">
    <location>
        <begin position="1"/>
        <end position="34"/>
    </location>
</feature>
<evidence type="ECO:0000313" key="3">
    <source>
        <dbReference type="EMBL" id="EYR62108.1"/>
    </source>
</evidence>
<keyword evidence="2" id="KW-1133">Transmembrane helix</keyword>